<evidence type="ECO:0000313" key="3">
    <source>
        <dbReference type="Proteomes" id="UP000002941"/>
    </source>
</evidence>
<dbReference type="OrthoDB" id="162531at2"/>
<dbReference type="AlphaFoldDB" id="J0MUD8"/>
<dbReference type="PROSITE" id="PS50995">
    <property type="entry name" value="HTH_MARR_2"/>
    <property type="match status" value="1"/>
</dbReference>
<dbReference type="InterPro" id="IPR039422">
    <property type="entry name" value="MarR/SlyA-like"/>
</dbReference>
<evidence type="ECO:0000313" key="2">
    <source>
        <dbReference type="EMBL" id="EJF35672.1"/>
    </source>
</evidence>
<dbReference type="Pfam" id="PF01047">
    <property type="entry name" value="MarR"/>
    <property type="match status" value="1"/>
</dbReference>
<dbReference type="GO" id="GO:0003700">
    <property type="term" value="F:DNA-binding transcription factor activity"/>
    <property type="evidence" value="ECO:0007669"/>
    <property type="project" value="InterPro"/>
</dbReference>
<dbReference type="eggNOG" id="COG1846">
    <property type="taxonomic scope" value="Bacteria"/>
</dbReference>
<comment type="caution">
    <text evidence="2">The sequence shown here is derived from an EMBL/GenBank/DDBJ whole genome shotgun (WGS) entry which is preliminary data.</text>
</comment>
<dbReference type="GO" id="GO:0006950">
    <property type="term" value="P:response to stress"/>
    <property type="evidence" value="ECO:0007669"/>
    <property type="project" value="TreeGrafter"/>
</dbReference>
<keyword evidence="3" id="KW-1185">Reference proteome</keyword>
<accession>J0MUD8</accession>
<sequence>MTMTAEVSNPPTAGEAILALRRLNSALAVSNRAVGAALGIKGSDLVVLDALSQAGPQTPTELAHRTHTHVATMTGILTRLERDGWIERRHDDTDRRSMQIHATGAQRLVNTYARANKDLTRLLESWDPVQLTTLVHFLTEASSIVAAFTEFTELTEFTDKIAHPSPESESQE</sequence>
<evidence type="ECO:0000259" key="1">
    <source>
        <dbReference type="PROSITE" id="PS50995"/>
    </source>
</evidence>
<proteinExistence type="predicted"/>
<dbReference type="Gene3D" id="1.10.10.10">
    <property type="entry name" value="Winged helix-like DNA-binding domain superfamily/Winged helix DNA-binding domain"/>
    <property type="match status" value="1"/>
</dbReference>
<organism evidence="2 3">
    <name type="scientific">Actinomyces massiliensis F0489</name>
    <dbReference type="NCBI Taxonomy" id="1125718"/>
    <lineage>
        <taxon>Bacteria</taxon>
        <taxon>Bacillati</taxon>
        <taxon>Actinomycetota</taxon>
        <taxon>Actinomycetes</taxon>
        <taxon>Actinomycetales</taxon>
        <taxon>Actinomycetaceae</taxon>
        <taxon>Actinomyces</taxon>
    </lineage>
</organism>
<dbReference type="SUPFAM" id="SSF46785">
    <property type="entry name" value="Winged helix' DNA-binding domain"/>
    <property type="match status" value="1"/>
</dbReference>
<protein>
    <submittedName>
        <fullName evidence="2">MarR family protein</fullName>
    </submittedName>
</protein>
<dbReference type="InterPro" id="IPR036390">
    <property type="entry name" value="WH_DNA-bd_sf"/>
</dbReference>
<dbReference type="InterPro" id="IPR000835">
    <property type="entry name" value="HTH_MarR-typ"/>
</dbReference>
<name>J0MUD8_9ACTO</name>
<dbReference type="PANTHER" id="PTHR33164:SF43">
    <property type="entry name" value="HTH-TYPE TRANSCRIPTIONAL REPRESSOR YETL"/>
    <property type="match status" value="1"/>
</dbReference>
<dbReference type="InterPro" id="IPR036388">
    <property type="entry name" value="WH-like_DNA-bd_sf"/>
</dbReference>
<dbReference type="PANTHER" id="PTHR33164">
    <property type="entry name" value="TRANSCRIPTIONAL REGULATOR, MARR FAMILY"/>
    <property type="match status" value="1"/>
</dbReference>
<feature type="domain" description="HTH marR-type" evidence="1">
    <location>
        <begin position="13"/>
        <end position="143"/>
    </location>
</feature>
<dbReference type="PATRIC" id="fig|1125718.3.peg.2887"/>
<dbReference type="EMBL" id="AKFT01000226">
    <property type="protein sequence ID" value="EJF35672.1"/>
    <property type="molecule type" value="Genomic_DNA"/>
</dbReference>
<dbReference type="Proteomes" id="UP000002941">
    <property type="component" value="Unassembled WGS sequence"/>
</dbReference>
<dbReference type="SMART" id="SM00347">
    <property type="entry name" value="HTH_MARR"/>
    <property type="match status" value="1"/>
</dbReference>
<reference evidence="2 3" key="1">
    <citation type="submission" date="2012-05" db="EMBL/GenBank/DDBJ databases">
        <authorList>
            <person name="Harkins D.M."/>
            <person name="Madupu R."/>
            <person name="Durkin A.S."/>
            <person name="Torralba M."/>
            <person name="Methe B."/>
            <person name="Sutton G.G."/>
            <person name="Nelson K.E."/>
        </authorList>
    </citation>
    <scope>NUCLEOTIDE SEQUENCE [LARGE SCALE GENOMIC DNA]</scope>
    <source>
        <strain evidence="2 3">F0489</strain>
    </source>
</reference>
<gene>
    <name evidence="2" type="ORF">HMPREF1318_1232</name>
</gene>